<reference evidence="5" key="1">
    <citation type="submission" date="2021-03" db="EMBL/GenBank/DDBJ databases">
        <title>Antimicrobial resistance genes in bacteria isolated from Japanese honey, and their potential for conferring macrolide and lincosamide resistance in the American foulbrood pathogen Paenibacillus larvae.</title>
        <authorList>
            <person name="Okamoto M."/>
            <person name="Kumagai M."/>
            <person name="Kanamori H."/>
            <person name="Takamatsu D."/>
        </authorList>
    </citation>
    <scope>NUCLEOTIDE SEQUENCE</scope>
    <source>
        <strain evidence="5">J40TS1</strain>
    </source>
</reference>
<feature type="chain" id="PRO_5039480534" evidence="4">
    <location>
        <begin position="20"/>
        <end position="430"/>
    </location>
</feature>
<dbReference type="Pfam" id="PF01547">
    <property type="entry name" value="SBP_bac_1"/>
    <property type="match status" value="1"/>
</dbReference>
<dbReference type="GO" id="GO:0015768">
    <property type="term" value="P:maltose transport"/>
    <property type="evidence" value="ECO:0007669"/>
    <property type="project" value="TreeGrafter"/>
</dbReference>
<dbReference type="PANTHER" id="PTHR30061">
    <property type="entry name" value="MALTOSE-BINDING PERIPLASMIC PROTEIN"/>
    <property type="match status" value="1"/>
</dbReference>
<keyword evidence="2" id="KW-0813">Transport</keyword>
<evidence type="ECO:0000313" key="6">
    <source>
        <dbReference type="Proteomes" id="UP000683139"/>
    </source>
</evidence>
<dbReference type="PROSITE" id="PS51257">
    <property type="entry name" value="PROKAR_LIPOPROTEIN"/>
    <property type="match status" value="1"/>
</dbReference>
<dbReference type="InterPro" id="IPR006059">
    <property type="entry name" value="SBP"/>
</dbReference>
<dbReference type="EMBL" id="BOSE01000013">
    <property type="protein sequence ID" value="GIP19210.1"/>
    <property type="molecule type" value="Genomic_DNA"/>
</dbReference>
<evidence type="ECO:0000256" key="2">
    <source>
        <dbReference type="ARBA" id="ARBA00022448"/>
    </source>
</evidence>
<dbReference type="SUPFAM" id="SSF53850">
    <property type="entry name" value="Periplasmic binding protein-like II"/>
    <property type="match status" value="1"/>
</dbReference>
<evidence type="ECO:0000256" key="3">
    <source>
        <dbReference type="ARBA" id="ARBA00022729"/>
    </source>
</evidence>
<dbReference type="Gene3D" id="3.40.190.10">
    <property type="entry name" value="Periplasmic binding protein-like II"/>
    <property type="match status" value="2"/>
</dbReference>
<evidence type="ECO:0000313" key="5">
    <source>
        <dbReference type="EMBL" id="GIP19210.1"/>
    </source>
</evidence>
<keyword evidence="6" id="KW-1185">Reference proteome</keyword>
<evidence type="ECO:0000256" key="4">
    <source>
        <dbReference type="SAM" id="SignalP"/>
    </source>
</evidence>
<name>A0A919YTI6_9BACL</name>
<feature type="signal peptide" evidence="4">
    <location>
        <begin position="1"/>
        <end position="19"/>
    </location>
</feature>
<comment type="caution">
    <text evidence="5">The sequence shown here is derived from an EMBL/GenBank/DDBJ whole genome shotgun (WGS) entry which is preliminary data.</text>
</comment>
<evidence type="ECO:0000256" key="1">
    <source>
        <dbReference type="ARBA" id="ARBA00008520"/>
    </source>
</evidence>
<comment type="similarity">
    <text evidence="1">Belongs to the bacterial solute-binding protein 1 family.</text>
</comment>
<dbReference type="GO" id="GO:0042956">
    <property type="term" value="P:maltodextrin transmembrane transport"/>
    <property type="evidence" value="ECO:0007669"/>
    <property type="project" value="TreeGrafter"/>
</dbReference>
<dbReference type="GO" id="GO:1901982">
    <property type="term" value="F:maltose binding"/>
    <property type="evidence" value="ECO:0007669"/>
    <property type="project" value="TreeGrafter"/>
</dbReference>
<dbReference type="RefSeq" id="WP_213519865.1">
    <property type="nucleotide sequence ID" value="NZ_BOSE01000013.1"/>
</dbReference>
<dbReference type="GO" id="GO:0055052">
    <property type="term" value="C:ATP-binding cassette (ABC) transporter complex, substrate-binding subunit-containing"/>
    <property type="evidence" value="ECO:0007669"/>
    <property type="project" value="TreeGrafter"/>
</dbReference>
<gene>
    <name evidence="5" type="ORF">J40TS1_48520</name>
</gene>
<sequence>MKRMLMLGLTLVMVASLLAACGGGNNSQSSPANQADGKQKKVSIALWTLSGSGWEWVVEAVEQFQNENPDIEVVHSSYAVDPMKENLKVAASSKTMPDIWFTWGGSLGSFYPENGLALDLSEIAEEHNYAEVYNKAALDMSTFNGKLYGIPMRLNALSMWYTKEAYEATNLQPPATFAEFEEQLEILKNAGYIPLAFGSKGGWHTMRLAELLIEHYGGPELHDQLLSLSASWDNEAVIQTFAKLKEYTDKEYFPKGYVSLDPEEAQNLMYQKKAAIINEGTWFDSSIITSGFDVNDFGVFKFPTEQSPVRPSVFAEMLQISADASPEKQAAAIKLGEYLTSVEVINQFVDVYGSPATLNVNTSEANPHMKEILDSASDGAFQIMDQALPQQLIQKWFEAQDRVALGDWTPQQAAQEMDKAVQEYVSKNSQ</sequence>
<proteinExistence type="inferred from homology"/>
<organism evidence="5 6">
    <name type="scientific">Paenibacillus montaniterrae</name>
    <dbReference type="NCBI Taxonomy" id="429341"/>
    <lineage>
        <taxon>Bacteria</taxon>
        <taxon>Bacillati</taxon>
        <taxon>Bacillota</taxon>
        <taxon>Bacilli</taxon>
        <taxon>Bacillales</taxon>
        <taxon>Paenibacillaceae</taxon>
        <taxon>Paenibacillus</taxon>
    </lineage>
</organism>
<dbReference type="Proteomes" id="UP000683139">
    <property type="component" value="Unassembled WGS sequence"/>
</dbReference>
<protein>
    <submittedName>
        <fullName evidence="5">Sugar-binding protein</fullName>
    </submittedName>
</protein>
<keyword evidence="3 4" id="KW-0732">Signal</keyword>
<accession>A0A919YTI6</accession>
<dbReference type="PANTHER" id="PTHR30061:SF50">
    <property type="entry name" value="MALTOSE_MALTODEXTRIN-BINDING PERIPLASMIC PROTEIN"/>
    <property type="match status" value="1"/>
</dbReference>
<dbReference type="AlphaFoldDB" id="A0A919YTI6"/>